<feature type="domain" description="Autophagy-related protein 13 N-terminal" evidence="6">
    <location>
        <begin position="55"/>
        <end position="286"/>
    </location>
</feature>
<evidence type="ECO:0000256" key="4">
    <source>
        <dbReference type="RuleBase" id="RU361214"/>
    </source>
</evidence>
<dbReference type="GO" id="GO:0034497">
    <property type="term" value="P:protein localization to phagophore assembly site"/>
    <property type="evidence" value="ECO:0007669"/>
    <property type="project" value="TreeGrafter"/>
</dbReference>
<proteinExistence type="inferred from homology"/>
<keyword evidence="3 4" id="KW-0072">Autophagy</keyword>
<dbReference type="Proteomes" id="UP000792457">
    <property type="component" value="Unassembled WGS sequence"/>
</dbReference>
<dbReference type="PANTHER" id="PTHR13430:SF4">
    <property type="entry name" value="AUTOPHAGY-RELATED PROTEIN 13"/>
    <property type="match status" value="1"/>
</dbReference>
<dbReference type="InterPro" id="IPR018731">
    <property type="entry name" value="Atg13_N"/>
</dbReference>
<dbReference type="InterPro" id="IPR040182">
    <property type="entry name" value="ATG13"/>
</dbReference>
<dbReference type="GO" id="GO:1990316">
    <property type="term" value="C:Atg1/ULK1 kinase complex"/>
    <property type="evidence" value="ECO:0007669"/>
    <property type="project" value="InterPro"/>
</dbReference>
<evidence type="ECO:0000313" key="8">
    <source>
        <dbReference type="Proteomes" id="UP000792457"/>
    </source>
</evidence>
<protein>
    <recommendedName>
        <fullName evidence="4">Autophagy-related protein 13</fullName>
    </recommendedName>
</protein>
<reference evidence="7" key="2">
    <citation type="submission" date="2017-10" db="EMBL/GenBank/DDBJ databases">
        <title>Ladona fulva Genome sequencing and assembly.</title>
        <authorList>
            <person name="Murali S."/>
            <person name="Richards S."/>
            <person name="Bandaranaike D."/>
            <person name="Bellair M."/>
            <person name="Blankenburg K."/>
            <person name="Chao H."/>
            <person name="Dinh H."/>
            <person name="Doddapaneni H."/>
            <person name="Dugan-Rocha S."/>
            <person name="Elkadiri S."/>
            <person name="Gnanaolivu R."/>
            <person name="Hernandez B."/>
            <person name="Skinner E."/>
            <person name="Javaid M."/>
            <person name="Lee S."/>
            <person name="Li M."/>
            <person name="Ming W."/>
            <person name="Munidasa M."/>
            <person name="Muniz J."/>
            <person name="Nguyen L."/>
            <person name="Hughes D."/>
            <person name="Osuji N."/>
            <person name="Pu L.-L."/>
            <person name="Puazo M."/>
            <person name="Qu C."/>
            <person name="Quiroz J."/>
            <person name="Raj R."/>
            <person name="Weissenberger G."/>
            <person name="Xin Y."/>
            <person name="Zou X."/>
            <person name="Han Y."/>
            <person name="Worley K."/>
            <person name="Muzny D."/>
            <person name="Gibbs R."/>
        </authorList>
    </citation>
    <scope>NUCLEOTIDE SEQUENCE</scope>
    <source>
        <strain evidence="7">Sampled in the wild</strain>
    </source>
</reference>
<feature type="compositionally biased region" description="Polar residues" evidence="5">
    <location>
        <begin position="471"/>
        <end position="491"/>
    </location>
</feature>
<dbReference type="PANTHER" id="PTHR13430">
    <property type="match status" value="1"/>
</dbReference>
<feature type="region of interest" description="Disordered" evidence="5">
    <location>
        <begin position="159"/>
        <end position="200"/>
    </location>
</feature>
<comment type="similarity">
    <text evidence="2 4">Belongs to the ATG13 family. Metazoan subfamily.</text>
</comment>
<dbReference type="EMBL" id="KZ308170">
    <property type="protein sequence ID" value="KAG8223688.1"/>
    <property type="molecule type" value="Genomic_DNA"/>
</dbReference>
<name>A0A8K0JWI5_LADFU</name>
<dbReference type="AlphaFoldDB" id="A0A8K0JWI5"/>
<keyword evidence="8" id="KW-1185">Reference proteome</keyword>
<sequence>MDYFGVNKCGKFRFKICKLEREFSHVLFHLESMASVKLSTQDKKDLDKFTKFLALKAVQIIIQSRLGEKVSTKCKPNSSGTDWFNLAIRDLPEVASEAKKVLHGIGGIGWDIPSSNHPSTLPTHRKPSVCVEISLRTAEGDPLALEAWILGYRDGNTNTVGVPPSNQANPSTAPLSGASGNSNTPAADHVLAGGVQGSPPPPQRITHSVYNRMGLLLKSLLSVSRVTPAYRLSRRQGPDSYVICYRIFLGEPQIHLLGDGVHQFHIGQLHTPLGLLCLSVAYRTKMTISPQHTGVGTGVTTKGECSSPSIMLKSDHFRPEITPPHRSPISNKLHEKNNTAGLQNGVAPTKFPNGYANGVPSKCRDTLDMEGKSPKGNEKIKMGAFADVVNKTGVIPSLGSDADPEPFSSLLSRPVPSSNRQNGVEVNGRKCPEVLDNAKDKNGLPPEDQDVEDKFEDASEKRGDDGDHSPRSSISGTSGTTPFAGPTASSDLGQFYRECQTAPPLKTFYEQPTLADQRSRIYPSNLRPMKQVSQSLTSWWHHYLSLPLKLTNPENITMHHLKT</sequence>
<gene>
    <name evidence="7" type="ORF">J437_LFUL004053</name>
</gene>
<evidence type="ECO:0000256" key="3">
    <source>
        <dbReference type="ARBA" id="ARBA00023006"/>
    </source>
</evidence>
<dbReference type="InterPro" id="IPR036570">
    <property type="entry name" value="HORMA_dom_sf"/>
</dbReference>
<feature type="compositionally biased region" description="Basic and acidic residues" evidence="5">
    <location>
        <begin position="456"/>
        <end position="470"/>
    </location>
</feature>
<comment type="subcellular location">
    <subcellularLocation>
        <location evidence="1">Preautophagosomal structure</location>
    </subcellularLocation>
</comment>
<accession>A0A8K0JWI5</accession>
<evidence type="ECO:0000256" key="5">
    <source>
        <dbReference type="SAM" id="MobiDB-lite"/>
    </source>
</evidence>
<reference evidence="7" key="1">
    <citation type="submission" date="2013-04" db="EMBL/GenBank/DDBJ databases">
        <authorList>
            <person name="Qu J."/>
            <person name="Murali S.C."/>
            <person name="Bandaranaike D."/>
            <person name="Bellair M."/>
            <person name="Blankenburg K."/>
            <person name="Chao H."/>
            <person name="Dinh H."/>
            <person name="Doddapaneni H."/>
            <person name="Downs B."/>
            <person name="Dugan-Rocha S."/>
            <person name="Elkadiri S."/>
            <person name="Gnanaolivu R.D."/>
            <person name="Hernandez B."/>
            <person name="Javaid M."/>
            <person name="Jayaseelan J.C."/>
            <person name="Lee S."/>
            <person name="Li M."/>
            <person name="Ming W."/>
            <person name="Munidasa M."/>
            <person name="Muniz J."/>
            <person name="Nguyen L."/>
            <person name="Ongeri F."/>
            <person name="Osuji N."/>
            <person name="Pu L.-L."/>
            <person name="Puazo M."/>
            <person name="Qu C."/>
            <person name="Quiroz J."/>
            <person name="Raj R."/>
            <person name="Weissenberger G."/>
            <person name="Xin Y."/>
            <person name="Zou X."/>
            <person name="Han Y."/>
            <person name="Richards S."/>
            <person name="Worley K."/>
            <person name="Muzny D."/>
            <person name="Gibbs R."/>
        </authorList>
    </citation>
    <scope>NUCLEOTIDE SEQUENCE</scope>
    <source>
        <strain evidence="7">Sampled in the wild</strain>
    </source>
</reference>
<evidence type="ECO:0000259" key="6">
    <source>
        <dbReference type="Pfam" id="PF10033"/>
    </source>
</evidence>
<dbReference type="Gene3D" id="3.30.900.10">
    <property type="entry name" value="HORMA domain"/>
    <property type="match status" value="1"/>
</dbReference>
<feature type="compositionally biased region" description="Polar residues" evidence="5">
    <location>
        <begin position="159"/>
        <end position="185"/>
    </location>
</feature>
<dbReference type="GO" id="GO:0000423">
    <property type="term" value="P:mitophagy"/>
    <property type="evidence" value="ECO:0007669"/>
    <property type="project" value="TreeGrafter"/>
</dbReference>
<evidence type="ECO:0000256" key="1">
    <source>
        <dbReference type="ARBA" id="ARBA00004329"/>
    </source>
</evidence>
<organism evidence="7 8">
    <name type="scientific">Ladona fulva</name>
    <name type="common">Scarce chaser dragonfly</name>
    <name type="synonym">Libellula fulva</name>
    <dbReference type="NCBI Taxonomy" id="123851"/>
    <lineage>
        <taxon>Eukaryota</taxon>
        <taxon>Metazoa</taxon>
        <taxon>Ecdysozoa</taxon>
        <taxon>Arthropoda</taxon>
        <taxon>Hexapoda</taxon>
        <taxon>Insecta</taxon>
        <taxon>Pterygota</taxon>
        <taxon>Palaeoptera</taxon>
        <taxon>Odonata</taxon>
        <taxon>Epiprocta</taxon>
        <taxon>Anisoptera</taxon>
        <taxon>Libelluloidea</taxon>
        <taxon>Libellulidae</taxon>
        <taxon>Ladona</taxon>
    </lineage>
</organism>
<evidence type="ECO:0000256" key="2">
    <source>
        <dbReference type="ARBA" id="ARBA00007341"/>
    </source>
</evidence>
<dbReference type="GO" id="GO:0005829">
    <property type="term" value="C:cytosol"/>
    <property type="evidence" value="ECO:0007669"/>
    <property type="project" value="TreeGrafter"/>
</dbReference>
<evidence type="ECO:0000313" key="7">
    <source>
        <dbReference type="EMBL" id="KAG8223688.1"/>
    </source>
</evidence>
<dbReference type="Pfam" id="PF10033">
    <property type="entry name" value="ATG13"/>
    <property type="match status" value="1"/>
</dbReference>
<dbReference type="GO" id="GO:0000407">
    <property type="term" value="C:phagophore assembly site"/>
    <property type="evidence" value="ECO:0007669"/>
    <property type="project" value="UniProtKB-SubCell"/>
</dbReference>
<feature type="compositionally biased region" description="Polar residues" evidence="5">
    <location>
        <begin position="409"/>
        <end position="424"/>
    </location>
</feature>
<dbReference type="OrthoDB" id="70161at2759"/>
<feature type="region of interest" description="Disordered" evidence="5">
    <location>
        <begin position="397"/>
        <end position="491"/>
    </location>
</feature>
<dbReference type="GO" id="GO:0034727">
    <property type="term" value="P:piecemeal microautophagy of the nucleus"/>
    <property type="evidence" value="ECO:0007669"/>
    <property type="project" value="TreeGrafter"/>
</dbReference>
<comment type="caution">
    <text evidence="7">The sequence shown here is derived from an EMBL/GenBank/DDBJ whole genome shotgun (WGS) entry which is preliminary data.</text>
</comment>
<feature type="compositionally biased region" description="Basic and acidic residues" evidence="5">
    <location>
        <begin position="427"/>
        <end position="442"/>
    </location>
</feature>